<dbReference type="EMBL" id="BARW01038671">
    <property type="protein sequence ID" value="GAJ24099.1"/>
    <property type="molecule type" value="Genomic_DNA"/>
</dbReference>
<comment type="caution">
    <text evidence="1">The sequence shown here is derived from an EMBL/GenBank/DDBJ whole genome shotgun (WGS) entry which is preliminary data.</text>
</comment>
<reference evidence="1" key="1">
    <citation type="journal article" date="2014" name="Front. Microbiol.">
        <title>High frequency of phylogenetically diverse reductive dehalogenase-homologous genes in deep subseafloor sedimentary metagenomes.</title>
        <authorList>
            <person name="Kawai M."/>
            <person name="Futagami T."/>
            <person name="Toyoda A."/>
            <person name="Takaki Y."/>
            <person name="Nishi S."/>
            <person name="Hori S."/>
            <person name="Arai W."/>
            <person name="Tsubouchi T."/>
            <person name="Morono Y."/>
            <person name="Uchiyama I."/>
            <person name="Ito T."/>
            <person name="Fujiyama A."/>
            <person name="Inagaki F."/>
            <person name="Takami H."/>
        </authorList>
    </citation>
    <scope>NUCLEOTIDE SEQUENCE</scope>
    <source>
        <strain evidence="1">Expedition CK06-06</strain>
    </source>
</reference>
<organism evidence="1">
    <name type="scientific">marine sediment metagenome</name>
    <dbReference type="NCBI Taxonomy" id="412755"/>
    <lineage>
        <taxon>unclassified sequences</taxon>
        <taxon>metagenomes</taxon>
        <taxon>ecological metagenomes</taxon>
    </lineage>
</organism>
<protein>
    <submittedName>
        <fullName evidence="1">Uncharacterized protein</fullName>
    </submittedName>
</protein>
<feature type="non-terminal residue" evidence="1">
    <location>
        <position position="42"/>
    </location>
</feature>
<gene>
    <name evidence="1" type="ORF">S12H4_59259</name>
</gene>
<dbReference type="AlphaFoldDB" id="X1V335"/>
<proteinExistence type="predicted"/>
<name>X1V335_9ZZZZ</name>
<accession>X1V335</accession>
<sequence>MVRFDAYTATMKGPKPDDLMQILFDQVGTAAGFSKTRGFHTF</sequence>
<evidence type="ECO:0000313" key="1">
    <source>
        <dbReference type="EMBL" id="GAJ24099.1"/>
    </source>
</evidence>